<organism evidence="12 13">
    <name type="scientific">Methanohalarchaeum thermophilum</name>
    <dbReference type="NCBI Taxonomy" id="1903181"/>
    <lineage>
        <taxon>Archaea</taxon>
        <taxon>Methanobacteriati</taxon>
        <taxon>Methanobacteriota</taxon>
        <taxon>Methanonatronarchaeia</taxon>
        <taxon>Methanonatronarchaeales</taxon>
        <taxon>Methanonatronarchaeaceae</taxon>
        <taxon>Candidatus Methanohalarchaeum</taxon>
    </lineage>
</organism>
<evidence type="ECO:0000313" key="12">
    <source>
        <dbReference type="EMBL" id="OKY78746.1"/>
    </source>
</evidence>
<gene>
    <name evidence="12" type="ORF">BTN85_1245</name>
</gene>
<dbReference type="PROSITE" id="PS50112">
    <property type="entry name" value="PAS"/>
    <property type="match status" value="3"/>
</dbReference>
<dbReference type="Gene3D" id="3.30.450.20">
    <property type="entry name" value="PAS domain"/>
    <property type="match status" value="5"/>
</dbReference>
<dbReference type="GO" id="GO:0004673">
    <property type="term" value="F:protein histidine kinase activity"/>
    <property type="evidence" value="ECO:0007669"/>
    <property type="project" value="UniProtKB-EC"/>
</dbReference>
<comment type="catalytic activity">
    <reaction evidence="1">
        <text>ATP + protein L-histidine = ADP + protein N-phospho-L-histidine.</text>
        <dbReference type="EC" id="2.7.13.3"/>
    </reaction>
</comment>
<feature type="domain" description="PAS" evidence="10">
    <location>
        <begin position="321"/>
        <end position="395"/>
    </location>
</feature>
<dbReference type="InterPro" id="IPR000700">
    <property type="entry name" value="PAS-assoc_C"/>
</dbReference>
<evidence type="ECO:0000259" key="11">
    <source>
        <dbReference type="PROSITE" id="PS50113"/>
    </source>
</evidence>
<dbReference type="Pfam" id="PF08448">
    <property type="entry name" value="PAS_4"/>
    <property type="match status" value="1"/>
</dbReference>
<keyword evidence="5 12" id="KW-0418">Kinase</keyword>
<dbReference type="PANTHER" id="PTHR43304:SF1">
    <property type="entry name" value="PAC DOMAIN-CONTAINING PROTEIN"/>
    <property type="match status" value="1"/>
</dbReference>
<dbReference type="PROSITE" id="PS50113">
    <property type="entry name" value="PAC"/>
    <property type="match status" value="3"/>
</dbReference>
<evidence type="ECO:0000256" key="5">
    <source>
        <dbReference type="ARBA" id="ARBA00022777"/>
    </source>
</evidence>
<evidence type="ECO:0000259" key="9">
    <source>
        <dbReference type="PROSITE" id="PS50110"/>
    </source>
</evidence>
<dbReference type="InterPro" id="IPR013656">
    <property type="entry name" value="PAS_4"/>
</dbReference>
<dbReference type="PANTHER" id="PTHR43304">
    <property type="entry name" value="PHYTOCHROME-LIKE PROTEIN CPH1"/>
    <property type="match status" value="1"/>
</dbReference>
<dbReference type="InterPro" id="IPR035965">
    <property type="entry name" value="PAS-like_dom_sf"/>
</dbReference>
<keyword evidence="4" id="KW-0808">Transferase</keyword>
<dbReference type="STRING" id="1903181.BTN85_1245"/>
<dbReference type="InterPro" id="IPR039506">
    <property type="entry name" value="SPOB_a"/>
</dbReference>
<dbReference type="CDD" id="cd00156">
    <property type="entry name" value="REC"/>
    <property type="match status" value="1"/>
</dbReference>
<dbReference type="NCBIfam" id="TIGR00229">
    <property type="entry name" value="sensory_box"/>
    <property type="match status" value="4"/>
</dbReference>
<feature type="domain" description="PAC" evidence="11">
    <location>
        <begin position="757"/>
        <end position="809"/>
    </location>
</feature>
<evidence type="ECO:0000256" key="4">
    <source>
        <dbReference type="ARBA" id="ARBA00022679"/>
    </source>
</evidence>
<dbReference type="Proteomes" id="UP000185744">
    <property type="component" value="Unassembled WGS sequence"/>
</dbReference>
<feature type="domain" description="PAC" evidence="11">
    <location>
        <begin position="394"/>
        <end position="448"/>
    </location>
</feature>
<evidence type="ECO:0000259" key="10">
    <source>
        <dbReference type="PROSITE" id="PS50112"/>
    </source>
</evidence>
<evidence type="ECO:0000256" key="3">
    <source>
        <dbReference type="ARBA" id="ARBA00022553"/>
    </source>
</evidence>
<dbReference type="SMART" id="SM00086">
    <property type="entry name" value="PAC"/>
    <property type="match status" value="4"/>
</dbReference>
<dbReference type="InterPro" id="IPR005467">
    <property type="entry name" value="His_kinase_dom"/>
</dbReference>
<dbReference type="Pfam" id="PF14689">
    <property type="entry name" value="SPOB_a"/>
    <property type="match status" value="1"/>
</dbReference>
<evidence type="ECO:0000256" key="2">
    <source>
        <dbReference type="ARBA" id="ARBA00012438"/>
    </source>
</evidence>
<evidence type="ECO:0000256" key="1">
    <source>
        <dbReference type="ARBA" id="ARBA00000085"/>
    </source>
</evidence>
<dbReference type="Pfam" id="PF00072">
    <property type="entry name" value="Response_reg"/>
    <property type="match status" value="1"/>
</dbReference>
<dbReference type="InterPro" id="IPR036890">
    <property type="entry name" value="HATPase_C_sf"/>
</dbReference>
<sequence>MLDILLIDDDLGFLDLAEDYLEREDGSFVVRTQSSSERALEQIESNSFDCVVCDYQMPSLNGLEVLKRVRGDVGKGVPFIMFTGKGREEVAMEALNNGADRYIKKGGDPKTQFKVLAQAVRQEVKYYRSEKKFKELQSLRNTILEINQELISVNDLEDACRETVKSLVDTEGYLEASISLVRDQEFEDVFAHGDHERESWVIDLEGLSVDAGYLGGLKDQESPDCFKEVLSSKDEVIIESKDESNLCSGCDYCSYSEDHQSVKVPIGSDFLDNSFKLNGVLSICMRKDRDMGNDLQLVRELAQDLKQEFDKIRAENEVYRIKERYKNIFERYNDGVGIISLEDGFGEILDANETFAEMLDCETKELIGMDIHSFTIEEEDKDPRNERYKEELKDRETVRFIERKETEAGDRIWTEVVASPIRYDDKKAFLEINRDITDRKQKKEDLQKEQERRKVLLDNLPGSALILKKDTREIVASNEFAKKAAGAVPGETCYEAVAERSDPCPFCLAPELWETEEPQDLEVEYRGKHYHGIWVPYTEDLYAHYIFDITEQKEAEKAYREMFDNVADAIAVHDPKTGEIVNVNEAGCELWGYSREELIGSSVGEIAHTRSPFTKEKARKLIKKAANGDPQVFEWKNEKKDGSVFWAEVSLKLAKVREKDRIIASVRDISGRKKREKEIQRERKRFREIFNNANDAIYLHELTEDNELGSFIEVNEVATQMLGYSKEELLEKNPKEISIGKKLDKVSEIMQKLVEEGDVRFEMTHQSRDGTKIPVEIHSHLFELEGKKRILSIARDITEKKRAENEKELLLDNMEDHVWYLKDPETYGKANKTHANFFGFGPEEMEGMSLYEITSSEEEAELCIKGNKEVFENKETIRTEEWVKNDENEERLLSITKAPKIDNGEVNYVVCSAKDVTDRKKAEEREEFLHSLLRHDVLNKNQIVKGYLDLLDNELDKSNKYLEKAKQACKTSKEIIKKVRDLRKVENETIKEFELKPIIQEVSKEKKSKAKKNGFKLIENCKIGKSRVKAGKLLKELFNNLIENAIKHSNGDKIKISAKQKNEQIICSIEDNGNGISEKIKPKIFEKGYKHGGTGETGLGLYLVKQIAENYEARIEAKDSELGGARFDIKLQKP</sequence>
<dbReference type="SMART" id="SM00448">
    <property type="entry name" value="REC"/>
    <property type="match status" value="1"/>
</dbReference>
<dbReference type="SMART" id="SM00091">
    <property type="entry name" value="PAS"/>
    <property type="match status" value="4"/>
</dbReference>
<name>A0A1Q6DWM2_METT1</name>
<dbReference type="Pfam" id="PF02518">
    <property type="entry name" value="HATPase_c"/>
    <property type="match status" value="1"/>
</dbReference>
<dbReference type="SMART" id="SM00387">
    <property type="entry name" value="HATPase_c"/>
    <property type="match status" value="1"/>
</dbReference>
<feature type="domain" description="PAS" evidence="10">
    <location>
        <begin position="555"/>
        <end position="629"/>
    </location>
</feature>
<feature type="domain" description="PAS" evidence="10">
    <location>
        <begin position="682"/>
        <end position="757"/>
    </location>
</feature>
<dbReference type="InterPro" id="IPR052162">
    <property type="entry name" value="Sensor_kinase/Photoreceptor"/>
</dbReference>
<feature type="modified residue" description="4-aspartylphosphate" evidence="6">
    <location>
        <position position="54"/>
    </location>
</feature>
<evidence type="ECO:0000259" key="8">
    <source>
        <dbReference type="PROSITE" id="PS50109"/>
    </source>
</evidence>
<dbReference type="AlphaFoldDB" id="A0A1Q6DWM2"/>
<dbReference type="EMBL" id="MSDW01000001">
    <property type="protein sequence ID" value="OKY78746.1"/>
    <property type="molecule type" value="Genomic_DNA"/>
</dbReference>
<keyword evidence="3 6" id="KW-0597">Phosphoprotein</keyword>
<dbReference type="PROSITE" id="PS50110">
    <property type="entry name" value="RESPONSE_REGULATORY"/>
    <property type="match status" value="1"/>
</dbReference>
<evidence type="ECO:0000256" key="6">
    <source>
        <dbReference type="PROSITE-ProRule" id="PRU00169"/>
    </source>
</evidence>
<dbReference type="InterPro" id="IPR001789">
    <property type="entry name" value="Sig_transdc_resp-reg_receiver"/>
</dbReference>
<dbReference type="InterPro" id="IPR001610">
    <property type="entry name" value="PAC"/>
</dbReference>
<dbReference type="CDD" id="cd00075">
    <property type="entry name" value="HATPase"/>
    <property type="match status" value="1"/>
</dbReference>
<dbReference type="Pfam" id="PF13426">
    <property type="entry name" value="PAS_9"/>
    <property type="match status" value="3"/>
</dbReference>
<dbReference type="Gene3D" id="3.40.50.2300">
    <property type="match status" value="1"/>
</dbReference>
<keyword evidence="7" id="KW-0175">Coiled coil</keyword>
<feature type="coiled-coil region" evidence="7">
    <location>
        <begin position="295"/>
        <end position="322"/>
    </location>
</feature>
<dbReference type="SUPFAM" id="SSF55785">
    <property type="entry name" value="PYP-like sensor domain (PAS domain)"/>
    <property type="match status" value="5"/>
</dbReference>
<accession>A0A1Q6DWM2</accession>
<dbReference type="EC" id="2.7.13.3" evidence="2"/>
<keyword evidence="13" id="KW-1185">Reference proteome</keyword>
<comment type="caution">
    <text evidence="12">The sequence shown here is derived from an EMBL/GenBank/DDBJ whole genome shotgun (WGS) entry which is preliminary data.</text>
</comment>
<feature type="domain" description="Histidine kinase" evidence="8">
    <location>
        <begin position="932"/>
        <end position="1134"/>
    </location>
</feature>
<dbReference type="Gene3D" id="3.30.565.10">
    <property type="entry name" value="Histidine kinase-like ATPase, C-terminal domain"/>
    <property type="match status" value="1"/>
</dbReference>
<dbReference type="PROSITE" id="PS50109">
    <property type="entry name" value="HIS_KIN"/>
    <property type="match status" value="1"/>
</dbReference>
<evidence type="ECO:0000256" key="7">
    <source>
        <dbReference type="SAM" id="Coils"/>
    </source>
</evidence>
<proteinExistence type="predicted"/>
<evidence type="ECO:0000313" key="13">
    <source>
        <dbReference type="Proteomes" id="UP000185744"/>
    </source>
</evidence>
<dbReference type="InParanoid" id="A0A1Q6DWM2"/>
<dbReference type="InterPro" id="IPR003594">
    <property type="entry name" value="HATPase_dom"/>
</dbReference>
<feature type="domain" description="PAC" evidence="11">
    <location>
        <begin position="631"/>
        <end position="681"/>
    </location>
</feature>
<dbReference type="InterPro" id="IPR011006">
    <property type="entry name" value="CheY-like_superfamily"/>
</dbReference>
<dbReference type="Gene3D" id="1.10.287.130">
    <property type="match status" value="1"/>
</dbReference>
<dbReference type="SUPFAM" id="SSF55874">
    <property type="entry name" value="ATPase domain of HSP90 chaperone/DNA topoisomerase II/histidine kinase"/>
    <property type="match status" value="1"/>
</dbReference>
<dbReference type="InterPro" id="IPR000014">
    <property type="entry name" value="PAS"/>
</dbReference>
<dbReference type="GO" id="GO:0000160">
    <property type="term" value="P:phosphorelay signal transduction system"/>
    <property type="evidence" value="ECO:0007669"/>
    <property type="project" value="InterPro"/>
</dbReference>
<protein>
    <recommendedName>
        <fullName evidence="2">histidine kinase</fullName>
        <ecNumber evidence="2">2.7.13.3</ecNumber>
    </recommendedName>
</protein>
<reference evidence="12" key="1">
    <citation type="submission" date="2016-12" db="EMBL/GenBank/DDBJ databases">
        <title>Discovery of methanogenic haloarchaea.</title>
        <authorList>
            <person name="Sorokin D.Y."/>
            <person name="Makarova K.S."/>
            <person name="Abbas B."/>
            <person name="Ferrer M."/>
            <person name="Golyshin P.N."/>
        </authorList>
    </citation>
    <scope>NUCLEOTIDE SEQUENCE [LARGE SCALE GENOMIC DNA]</scope>
    <source>
        <strain evidence="12">HMET1</strain>
    </source>
</reference>
<dbReference type="CDD" id="cd00130">
    <property type="entry name" value="PAS"/>
    <property type="match status" value="3"/>
</dbReference>
<feature type="domain" description="Response regulatory" evidence="9">
    <location>
        <begin position="3"/>
        <end position="120"/>
    </location>
</feature>
<dbReference type="SUPFAM" id="SSF52172">
    <property type="entry name" value="CheY-like"/>
    <property type="match status" value="1"/>
</dbReference>